<name>Q9UZU4_PYRAB</name>
<dbReference type="Proteomes" id="UP000000810">
    <property type="component" value="Chromosome"/>
</dbReference>
<dbReference type="eggNOG" id="arCOG00715">
    <property type="taxonomic scope" value="Archaea"/>
</dbReference>
<dbReference type="PANTHER" id="PTHR42188">
    <property type="entry name" value="23S RRNA-SPECIFIC ENDONUCLEASE VAPC20"/>
    <property type="match status" value="1"/>
</dbReference>
<dbReference type="PhylomeDB" id="Q9UZU4"/>
<dbReference type="SMART" id="SM00670">
    <property type="entry name" value="PINc"/>
    <property type="match status" value="1"/>
</dbReference>
<dbReference type="HOGENOM" id="CLU_1850734_0_0_2"/>
<dbReference type="KEGG" id="pab:PAB1672"/>
<dbReference type="InterPro" id="IPR029060">
    <property type="entry name" value="PIN-like_dom_sf"/>
</dbReference>
<keyword evidence="3" id="KW-1185">Reference proteome</keyword>
<dbReference type="GO" id="GO:0016075">
    <property type="term" value="P:rRNA catabolic process"/>
    <property type="evidence" value="ECO:0007669"/>
    <property type="project" value="TreeGrafter"/>
</dbReference>
<reference evidence="2 3" key="1">
    <citation type="journal article" date="2003" name="Mol. Microbiol.">
        <title>An integrated analysis of the genome of the hyperthermophilic archaeon Pyrococcus abyssi.</title>
        <authorList>
            <person name="Cohen G."/>
            <person name="Barbe V."/>
            <person name="Flament D."/>
            <person name="Galperin M."/>
            <person name="Heilig R."/>
            <person name="Ripp R."/>
            <person name="Lecompte O."/>
            <person name="Prieur D."/>
            <person name="Poch O."/>
            <person name="Quellerou J."/>
            <person name="Thierry J.C."/>
            <person name="Van der Oost J."/>
            <person name="Weissenbach J."/>
            <person name="Zivanovic Y."/>
            <person name="Forterre P."/>
        </authorList>
    </citation>
    <scope>NUCLEOTIDE SEQUENCE [LARGE SCALE GENOMIC DNA]</scope>
    <source>
        <strain evidence="3">GE5 / Orsay</strain>
    </source>
</reference>
<proteinExistence type="predicted"/>
<dbReference type="CDD" id="cd09854">
    <property type="entry name" value="PIN_VapC-like"/>
    <property type="match status" value="1"/>
</dbReference>
<dbReference type="PATRIC" id="fig|272844.11.peg.1105"/>
<dbReference type="PANTHER" id="PTHR42188:SF1">
    <property type="entry name" value="23S RRNA-SPECIFIC ENDONUCLEASE VAPC20"/>
    <property type="match status" value="1"/>
</dbReference>
<dbReference type="Pfam" id="PF01850">
    <property type="entry name" value="PIN"/>
    <property type="match status" value="1"/>
</dbReference>
<dbReference type="InterPro" id="IPR002716">
    <property type="entry name" value="PIN_dom"/>
</dbReference>
<gene>
    <name evidence="2" type="ORF">PAB1672</name>
</gene>
<dbReference type="AlphaFoldDB" id="Q9UZU4"/>
<dbReference type="Gene3D" id="3.40.50.1010">
    <property type="entry name" value="5'-nuclease"/>
    <property type="match status" value="1"/>
</dbReference>
<dbReference type="SUPFAM" id="SSF88723">
    <property type="entry name" value="PIN domain-like"/>
    <property type="match status" value="1"/>
</dbReference>
<evidence type="ECO:0000313" key="3">
    <source>
        <dbReference type="Proteomes" id="UP000000810"/>
    </source>
</evidence>
<dbReference type="STRING" id="272844.PAB1672"/>
<organism evidence="2 3">
    <name type="scientific">Pyrococcus abyssi (strain GE5 / Orsay)</name>
    <dbReference type="NCBI Taxonomy" id="272844"/>
    <lineage>
        <taxon>Archaea</taxon>
        <taxon>Methanobacteriati</taxon>
        <taxon>Methanobacteriota</taxon>
        <taxon>Thermococci</taxon>
        <taxon>Thermococcales</taxon>
        <taxon>Thermococcaceae</taxon>
        <taxon>Pyrococcus</taxon>
    </lineage>
</organism>
<evidence type="ECO:0000313" key="2">
    <source>
        <dbReference type="EMBL" id="CAB49962.1"/>
    </source>
</evidence>
<evidence type="ECO:0000259" key="1">
    <source>
        <dbReference type="SMART" id="SM00670"/>
    </source>
</evidence>
<dbReference type="PIR" id="E75082">
    <property type="entry name" value="E75082"/>
</dbReference>
<protein>
    <submittedName>
        <fullName evidence="2">Predicted nucleic acid-binding protein, contains PIN domain</fullName>
    </submittedName>
</protein>
<dbReference type="InterPro" id="IPR039018">
    <property type="entry name" value="VapC20-like"/>
</dbReference>
<dbReference type="GO" id="GO:0004521">
    <property type="term" value="F:RNA endonuclease activity"/>
    <property type="evidence" value="ECO:0007669"/>
    <property type="project" value="InterPro"/>
</dbReference>
<sequence length="143" mass="16490">MGRILMRFIDSNIFLYAMIKPKGNISKMILERKERSKRILLRVENGEDVVTTVVHLSEVANILEAKVSLTTAIKFLESLFLAENVKILPVSAEDYLKAILLSKEKRISVNDALAYLKMKELGIKEIYTFDRHFYNLDVKVVQE</sequence>
<feature type="domain" description="PIN" evidence="1">
    <location>
        <begin position="5"/>
        <end position="135"/>
    </location>
</feature>
<dbReference type="EMBL" id="AJ248286">
    <property type="protein sequence ID" value="CAB49962.1"/>
    <property type="molecule type" value="Genomic_DNA"/>
</dbReference>
<accession>Q9UZU4</accession>